<feature type="domain" description="PurM-like N-terminal" evidence="6">
    <location>
        <begin position="17"/>
        <end position="120"/>
    </location>
</feature>
<dbReference type="GO" id="GO:0004756">
    <property type="term" value="F:selenide, water dikinase activity"/>
    <property type="evidence" value="ECO:0007669"/>
    <property type="project" value="TreeGrafter"/>
</dbReference>
<dbReference type="GO" id="GO:0005737">
    <property type="term" value="C:cytoplasm"/>
    <property type="evidence" value="ECO:0007669"/>
    <property type="project" value="TreeGrafter"/>
</dbReference>
<keyword evidence="2" id="KW-0547">Nucleotide-binding</keyword>
<organism evidence="8 9">
    <name type="scientific">Helicobacter anseris</name>
    <dbReference type="NCBI Taxonomy" id="375926"/>
    <lineage>
        <taxon>Bacteria</taxon>
        <taxon>Pseudomonadati</taxon>
        <taxon>Campylobacterota</taxon>
        <taxon>Epsilonproteobacteria</taxon>
        <taxon>Campylobacterales</taxon>
        <taxon>Helicobacteraceae</taxon>
        <taxon>Helicobacter</taxon>
    </lineage>
</organism>
<dbReference type="InterPro" id="IPR016188">
    <property type="entry name" value="PurM-like_N"/>
</dbReference>
<dbReference type="Gene3D" id="3.90.650.10">
    <property type="entry name" value="PurM-like C-terminal domain"/>
    <property type="match status" value="1"/>
</dbReference>
<dbReference type="CDD" id="cd02195">
    <property type="entry name" value="SelD"/>
    <property type="match status" value="1"/>
</dbReference>
<keyword evidence="3 8" id="KW-0418">Kinase</keyword>
<evidence type="ECO:0000313" key="9">
    <source>
        <dbReference type="Proteomes" id="UP000256695"/>
    </source>
</evidence>
<keyword evidence="5" id="KW-0711">Selenium</keyword>
<dbReference type="Pfam" id="PF02769">
    <property type="entry name" value="AIRS_C"/>
    <property type="match status" value="1"/>
</dbReference>
<reference evidence="8 9" key="1">
    <citation type="submission" date="2018-04" db="EMBL/GenBank/DDBJ databases">
        <title>Novel Campyloabacter and Helicobacter Species and Strains.</title>
        <authorList>
            <person name="Mannion A.J."/>
            <person name="Shen Z."/>
            <person name="Fox J.G."/>
        </authorList>
    </citation>
    <scope>NUCLEOTIDE SEQUENCE [LARGE SCALE GENOMIC DNA]</scope>
    <source>
        <strain evidence="8 9">MIT 04-9362</strain>
    </source>
</reference>
<feature type="domain" description="PurM-like C-terminal" evidence="7">
    <location>
        <begin position="135"/>
        <end position="303"/>
    </location>
</feature>
<evidence type="ECO:0000313" key="8">
    <source>
        <dbReference type="EMBL" id="RDU74331.1"/>
    </source>
</evidence>
<dbReference type="GO" id="GO:0016260">
    <property type="term" value="P:selenocysteine biosynthetic process"/>
    <property type="evidence" value="ECO:0007669"/>
    <property type="project" value="TreeGrafter"/>
</dbReference>
<accession>A0A3D8JBQ8</accession>
<dbReference type="SUPFAM" id="SSF56042">
    <property type="entry name" value="PurM C-terminal domain-like"/>
    <property type="match status" value="1"/>
</dbReference>
<evidence type="ECO:0000256" key="2">
    <source>
        <dbReference type="ARBA" id="ARBA00022741"/>
    </source>
</evidence>
<dbReference type="AlphaFoldDB" id="A0A3D8JBQ8"/>
<dbReference type="RefSeq" id="WP_115578626.1">
    <property type="nucleotide sequence ID" value="NZ_NXLX01000003.1"/>
</dbReference>
<dbReference type="SUPFAM" id="SSF55326">
    <property type="entry name" value="PurM N-terminal domain-like"/>
    <property type="match status" value="1"/>
</dbReference>
<dbReference type="PIRSF" id="PIRSF036407">
    <property type="entry name" value="Selenphspht_syn"/>
    <property type="match status" value="1"/>
</dbReference>
<dbReference type="NCBIfam" id="TIGR00476">
    <property type="entry name" value="selD"/>
    <property type="match status" value="1"/>
</dbReference>
<gene>
    <name evidence="8" type="primary">selD</name>
    <name evidence="8" type="ORF">CQA57_02300</name>
</gene>
<dbReference type="GO" id="GO:0005524">
    <property type="term" value="F:ATP binding"/>
    <property type="evidence" value="ECO:0007669"/>
    <property type="project" value="UniProtKB-KW"/>
</dbReference>
<keyword evidence="1" id="KW-0808">Transferase</keyword>
<name>A0A3D8JBQ8_9HELI</name>
<evidence type="ECO:0000256" key="4">
    <source>
        <dbReference type="ARBA" id="ARBA00022840"/>
    </source>
</evidence>
<comment type="caution">
    <text evidence="8">The sequence shown here is derived from an EMBL/GenBank/DDBJ whole genome shotgun (WGS) entry which is preliminary data.</text>
</comment>
<sequence>MHRPKNKDVIIDFEGNEDCGVYRIDDKTMLLQSVDVITPVVDDPYLFGKIAACNALSDIFAMGGEAKTALNILMWDKEHVSKQALQEILRGGMEKIIESDASLLGGHTIVDREQKYGLSVGGLASKIWRNNTANIGDVIILCKPIGSGLITTALKQGKMQDLDAKECLDSMERLNLYASRVAQDYPISACTDITGFGLIGHLYEMCNNKTAIALNVSEIPFFENMDRALKEGCVSGGSKNNQKYFQKFVKNEANIQDDIALYDAQTSGGIVFALPKEKAKNLLNILKKSGYERASIIGDFIPSRDDCKIVLG</sequence>
<evidence type="ECO:0000256" key="1">
    <source>
        <dbReference type="ARBA" id="ARBA00022679"/>
    </source>
</evidence>
<keyword evidence="4" id="KW-0067">ATP-binding</keyword>
<dbReference type="InterPro" id="IPR004536">
    <property type="entry name" value="SPS/SelD"/>
</dbReference>
<dbReference type="Gene3D" id="3.30.1330.10">
    <property type="entry name" value="PurM-like, N-terminal domain"/>
    <property type="match status" value="1"/>
</dbReference>
<dbReference type="PANTHER" id="PTHR10256:SF0">
    <property type="entry name" value="INACTIVE SELENIDE, WATER DIKINASE-LIKE PROTEIN-RELATED"/>
    <property type="match status" value="1"/>
</dbReference>
<evidence type="ECO:0000259" key="6">
    <source>
        <dbReference type="Pfam" id="PF00586"/>
    </source>
</evidence>
<keyword evidence="9" id="KW-1185">Reference proteome</keyword>
<evidence type="ECO:0000256" key="3">
    <source>
        <dbReference type="ARBA" id="ARBA00022777"/>
    </source>
</evidence>
<dbReference type="OrthoDB" id="9767928at2"/>
<dbReference type="Pfam" id="PF00586">
    <property type="entry name" value="AIRS"/>
    <property type="match status" value="1"/>
</dbReference>
<proteinExistence type="predicted"/>
<dbReference type="EMBL" id="NXLX01000003">
    <property type="protein sequence ID" value="RDU74331.1"/>
    <property type="molecule type" value="Genomic_DNA"/>
</dbReference>
<dbReference type="PANTHER" id="PTHR10256">
    <property type="entry name" value="SELENIDE, WATER DIKINASE"/>
    <property type="match status" value="1"/>
</dbReference>
<dbReference type="InterPro" id="IPR010918">
    <property type="entry name" value="PurM-like_C_dom"/>
</dbReference>
<evidence type="ECO:0000259" key="7">
    <source>
        <dbReference type="Pfam" id="PF02769"/>
    </source>
</evidence>
<evidence type="ECO:0000256" key="5">
    <source>
        <dbReference type="ARBA" id="ARBA00023266"/>
    </source>
</evidence>
<dbReference type="InterPro" id="IPR036676">
    <property type="entry name" value="PurM-like_C_sf"/>
</dbReference>
<dbReference type="InterPro" id="IPR036921">
    <property type="entry name" value="PurM-like_N_sf"/>
</dbReference>
<dbReference type="Proteomes" id="UP000256695">
    <property type="component" value="Unassembled WGS sequence"/>
</dbReference>
<protein>
    <submittedName>
        <fullName evidence="8">Selenide, water dikinase SelD</fullName>
    </submittedName>
</protein>